<protein>
    <submittedName>
        <fullName evidence="2">Aldehyde dehydrogenase</fullName>
    </submittedName>
</protein>
<evidence type="ECO:0000313" key="3">
    <source>
        <dbReference type="Proteomes" id="UP000473571"/>
    </source>
</evidence>
<gene>
    <name evidence="2" type="ORF">F7R13_22505</name>
</gene>
<evidence type="ECO:0000256" key="1">
    <source>
        <dbReference type="ARBA" id="ARBA00023002"/>
    </source>
</evidence>
<organism evidence="2 3">
    <name type="scientific">Burkholderia territorii</name>
    <dbReference type="NCBI Taxonomy" id="1503055"/>
    <lineage>
        <taxon>Bacteria</taxon>
        <taxon>Pseudomonadati</taxon>
        <taxon>Pseudomonadota</taxon>
        <taxon>Betaproteobacteria</taxon>
        <taxon>Burkholderiales</taxon>
        <taxon>Burkholderiaceae</taxon>
        <taxon>Burkholderia</taxon>
        <taxon>Burkholderia cepacia complex</taxon>
    </lineage>
</organism>
<evidence type="ECO:0000313" key="2">
    <source>
        <dbReference type="EMBL" id="KAB0660495.1"/>
    </source>
</evidence>
<proteinExistence type="predicted"/>
<dbReference type="InterPro" id="IPR016161">
    <property type="entry name" value="Ald_DH/histidinol_DH"/>
</dbReference>
<accession>A0A6L3NBK6</accession>
<dbReference type="SUPFAM" id="SSF53720">
    <property type="entry name" value="ALDH-like"/>
    <property type="match status" value="1"/>
</dbReference>
<dbReference type="EMBL" id="VZOL01000382">
    <property type="protein sequence ID" value="KAB0660495.1"/>
    <property type="molecule type" value="Genomic_DNA"/>
</dbReference>
<dbReference type="AlphaFoldDB" id="A0A6L3NBK6"/>
<dbReference type="GO" id="GO:0016491">
    <property type="term" value="F:oxidoreductase activity"/>
    <property type="evidence" value="ECO:0007669"/>
    <property type="project" value="UniProtKB-KW"/>
</dbReference>
<feature type="non-terminal residue" evidence="2">
    <location>
        <position position="49"/>
    </location>
</feature>
<dbReference type="Proteomes" id="UP000473571">
    <property type="component" value="Unassembled WGS sequence"/>
</dbReference>
<name>A0A6L3NBK6_9BURK</name>
<comment type="caution">
    <text evidence="2">The sequence shown here is derived from an EMBL/GenBank/DDBJ whole genome shotgun (WGS) entry which is preliminary data.</text>
</comment>
<sequence length="49" mass="5109">MRTERNYVNGRFVVPESDATIVVHDPATEAPFARVPAATPADALAAAAA</sequence>
<dbReference type="InterPro" id="IPR016162">
    <property type="entry name" value="Ald_DH_N"/>
</dbReference>
<dbReference type="Gene3D" id="3.40.605.10">
    <property type="entry name" value="Aldehyde Dehydrogenase, Chain A, domain 1"/>
    <property type="match status" value="1"/>
</dbReference>
<reference evidence="2 3" key="1">
    <citation type="submission" date="2019-09" db="EMBL/GenBank/DDBJ databases">
        <title>Draft genome sequences of 48 bacterial type strains from the CCUG.</title>
        <authorList>
            <person name="Tunovic T."/>
            <person name="Pineiro-Iglesias B."/>
            <person name="Unosson C."/>
            <person name="Inganas E."/>
            <person name="Ohlen M."/>
            <person name="Cardew S."/>
            <person name="Jensie-Markopoulos S."/>
            <person name="Salva-Serra F."/>
            <person name="Jaen-Luchoro D."/>
            <person name="Karlsson R."/>
            <person name="Svensson-Stadler L."/>
            <person name="Chun J."/>
            <person name="Moore E."/>
        </authorList>
    </citation>
    <scope>NUCLEOTIDE SEQUENCE [LARGE SCALE GENOMIC DNA]</scope>
    <source>
        <strain evidence="2 3">CCUG 65687</strain>
    </source>
</reference>
<keyword evidence="1" id="KW-0560">Oxidoreductase</keyword>